<comment type="caution">
    <text evidence="4">The sequence shown here is derived from an EMBL/GenBank/DDBJ whole genome shotgun (WGS) entry which is preliminary data.</text>
</comment>
<keyword evidence="1" id="KW-0812">Transmembrane</keyword>
<dbReference type="SUPFAM" id="SSF51735">
    <property type="entry name" value="NAD(P)-binding Rossmann-fold domains"/>
    <property type="match status" value="2"/>
</dbReference>
<dbReference type="Gene3D" id="3.30.70.1450">
    <property type="entry name" value="Regulator of K+ conductance, C-terminal domain"/>
    <property type="match status" value="1"/>
</dbReference>
<evidence type="ECO:0000313" key="4">
    <source>
        <dbReference type="EMBL" id="RRR74287.1"/>
    </source>
</evidence>
<keyword evidence="1" id="KW-0472">Membrane</keyword>
<dbReference type="InterPro" id="IPR003148">
    <property type="entry name" value="RCK_N"/>
</dbReference>
<name>A0A426U398_9CHLR</name>
<feature type="transmembrane region" description="Helical" evidence="1">
    <location>
        <begin position="89"/>
        <end position="107"/>
    </location>
</feature>
<dbReference type="InterPro" id="IPR036291">
    <property type="entry name" value="NAD(P)-bd_dom_sf"/>
</dbReference>
<dbReference type="PANTHER" id="PTHR43833:SF11">
    <property type="entry name" value="VOLTAGE-GATED POTASSIUM CHANNEL KCH"/>
    <property type="match status" value="1"/>
</dbReference>
<dbReference type="AlphaFoldDB" id="A0A426U398"/>
<sequence>MPPNPTQPTSEDEIRLERLRSRRRRYTLTRLFRANLREMAILGREARLSLALLTLLLLGSALYLRTFYFPQLCSADGEYCGREGDFGSAFYVTILLLVFETPIPFPSDFSGRILFFGVPLFGLFFLLQSVVDFARLLFNKGARREGWQISLASTFSGHVIVCGIGHVGYRVVLQLLDTGYEVVGVDMSSSSEFATIMTRLKVPLIVGDARDPDVLRYAGLGRARSVVAAISDDLQNVEIALTARRQRPAIQTVLRIINRELDRNLERSFGRNSAFSSTELAASTFAAAAVSQDIVHVVNLPEGLLALSELRVEAESELSGFVDALEQRFAVRLMRLRDANNRERERGFMARLDGGDRVLLLGTLAALERVRQANMAGNKLDFLSANPAAPAPCAQRQRVIVCGLGRVGAEMVRLITNIHPQPEVVVICRPDTASRMLVALKHQGIRVIQGDARDPELLEAAGIAQACTVAAVVSDDLTNLQVGLAARKLQPSVHLVLRVFSDVLAERLATLFGINTTYSTSALAAPTLAAAAILREVDHAFDIGARLFATETFNVMPDNIFVGKSVAQLRTQQRILVTALRRDGQTTLLPPHDCYLTLGDEIVVLADLRVLAELRSL</sequence>
<evidence type="ECO:0000256" key="1">
    <source>
        <dbReference type="SAM" id="Phobius"/>
    </source>
</evidence>
<reference evidence="4 5" key="1">
    <citation type="submission" date="2018-12" db="EMBL/GenBank/DDBJ databases">
        <title>Genome Sequence of Candidatus Viridilinea halotolerans isolated from saline sulfide-rich spring.</title>
        <authorList>
            <person name="Grouzdev D.S."/>
            <person name="Burganskaya E.I."/>
            <person name="Krutkina M.S."/>
            <person name="Sukhacheva M.V."/>
            <person name="Gorlenko V.M."/>
        </authorList>
    </citation>
    <scope>NUCLEOTIDE SEQUENCE [LARGE SCALE GENOMIC DNA]</scope>
    <source>
        <strain evidence="4">Chok-6</strain>
    </source>
</reference>
<accession>A0A426U398</accession>
<feature type="transmembrane region" description="Helical" evidence="1">
    <location>
        <begin position="113"/>
        <end position="137"/>
    </location>
</feature>
<protein>
    <submittedName>
        <fullName evidence="4">Potassium transporter TrkA</fullName>
    </submittedName>
</protein>
<dbReference type="Pfam" id="PF02254">
    <property type="entry name" value="TrkA_N"/>
    <property type="match status" value="2"/>
</dbReference>
<keyword evidence="1" id="KW-1133">Transmembrane helix</keyword>
<dbReference type="PROSITE" id="PS51201">
    <property type="entry name" value="RCK_N"/>
    <property type="match status" value="2"/>
</dbReference>
<feature type="domain" description="RCK N-terminal" evidence="2">
    <location>
        <begin position="156"/>
        <end position="275"/>
    </location>
</feature>
<dbReference type="Pfam" id="PF02080">
    <property type="entry name" value="TrkA_C"/>
    <property type="match status" value="1"/>
</dbReference>
<dbReference type="Proteomes" id="UP000280307">
    <property type="component" value="Unassembled WGS sequence"/>
</dbReference>
<gene>
    <name evidence="4" type="ORF">EI684_07440</name>
</gene>
<dbReference type="PROSITE" id="PS51202">
    <property type="entry name" value="RCK_C"/>
    <property type="match status" value="2"/>
</dbReference>
<proteinExistence type="predicted"/>
<feature type="transmembrane region" description="Helical" evidence="1">
    <location>
        <begin position="48"/>
        <end position="68"/>
    </location>
</feature>
<evidence type="ECO:0000259" key="2">
    <source>
        <dbReference type="PROSITE" id="PS51201"/>
    </source>
</evidence>
<dbReference type="SUPFAM" id="SSF116726">
    <property type="entry name" value="TrkA C-terminal domain-like"/>
    <property type="match status" value="1"/>
</dbReference>
<evidence type="ECO:0000313" key="5">
    <source>
        <dbReference type="Proteomes" id="UP000280307"/>
    </source>
</evidence>
<dbReference type="EMBL" id="RSAS01000284">
    <property type="protein sequence ID" value="RRR74287.1"/>
    <property type="molecule type" value="Genomic_DNA"/>
</dbReference>
<evidence type="ECO:0000259" key="3">
    <source>
        <dbReference type="PROSITE" id="PS51202"/>
    </source>
</evidence>
<dbReference type="InterPro" id="IPR036721">
    <property type="entry name" value="RCK_C_sf"/>
</dbReference>
<feature type="domain" description="RCK C-terminal" evidence="3">
    <location>
        <begin position="295"/>
        <end position="376"/>
    </location>
</feature>
<dbReference type="InterPro" id="IPR006037">
    <property type="entry name" value="RCK_C"/>
</dbReference>
<feature type="domain" description="RCK N-terminal" evidence="2">
    <location>
        <begin position="396"/>
        <end position="519"/>
    </location>
</feature>
<dbReference type="Gene3D" id="3.40.50.720">
    <property type="entry name" value="NAD(P)-binding Rossmann-like Domain"/>
    <property type="match status" value="2"/>
</dbReference>
<dbReference type="InterPro" id="IPR050721">
    <property type="entry name" value="Trk_Ktr_HKT_K-transport"/>
</dbReference>
<dbReference type="GO" id="GO:0008324">
    <property type="term" value="F:monoatomic cation transmembrane transporter activity"/>
    <property type="evidence" value="ECO:0007669"/>
    <property type="project" value="InterPro"/>
</dbReference>
<organism evidence="4 5">
    <name type="scientific">Candidatus Viridilinea halotolerans</name>
    <dbReference type="NCBI Taxonomy" id="2491704"/>
    <lineage>
        <taxon>Bacteria</taxon>
        <taxon>Bacillati</taxon>
        <taxon>Chloroflexota</taxon>
        <taxon>Chloroflexia</taxon>
        <taxon>Chloroflexales</taxon>
        <taxon>Chloroflexineae</taxon>
        <taxon>Oscillochloridaceae</taxon>
        <taxon>Candidatus Viridilinea</taxon>
    </lineage>
</organism>
<feature type="domain" description="RCK C-terminal" evidence="3">
    <location>
        <begin position="538"/>
        <end position="617"/>
    </location>
</feature>
<dbReference type="PANTHER" id="PTHR43833">
    <property type="entry name" value="POTASSIUM CHANNEL PROTEIN 2-RELATED-RELATED"/>
    <property type="match status" value="1"/>
</dbReference>
<dbReference type="GO" id="GO:0006813">
    <property type="term" value="P:potassium ion transport"/>
    <property type="evidence" value="ECO:0007669"/>
    <property type="project" value="InterPro"/>
</dbReference>